<feature type="compositionally biased region" description="Pro residues" evidence="2">
    <location>
        <begin position="1033"/>
        <end position="1048"/>
    </location>
</feature>
<feature type="compositionally biased region" description="Low complexity" evidence="2">
    <location>
        <begin position="1022"/>
        <end position="1032"/>
    </location>
</feature>
<feature type="compositionally biased region" description="Low complexity" evidence="2">
    <location>
        <begin position="819"/>
        <end position="837"/>
    </location>
</feature>
<sequence>MHHARDSGIAFSAKTVDEPTPISFPIPTDPDLQKHIPPLPKNTNYEKPPRYIYDYDPYPEKPLKKANGSGGDTQSRARVKSLSDVPSSTLVKLLLKDESVSKKTRKILAATVSQLESATQRAVEAEAAKRAIENKSLLDKAKLSTDAAQAKDEAHRMKLELETYRLKLRQAEDEVRRAHESVRVLDERRNEAEKAVVHARMAARKYRGEKLVMVARQQGRSEGYKQGLTLGREVASARMKELELSGGYDDYYGSEIVGDGHAYIEEYNDDEDSDQEAAYSSRPISSHPRDRKRDEHHHPRSRHLSMTSRPTSRREAESSRRQSNSTRGGQHAHRDPEPRKSQSHHTSRNETPVVETAAAPPIPPPVVQQTPSQQTPSQPPPSTAPSSPALPIPPPRPSQVSREYNGYGRESNTGSPVVPLQQQQLPPVPYQPQSQPTPNSTYTPSSQPSEPEVIAIREPVQYTPPSPTSQSQASTQTQTQPLVQSPFNQPPPPMNTLPPQQSQSPQVDSGILEYVPMPEPPINIPPEPPAPAPAPAQPQSTFIPPQMSVPPQSPTEQVVQAPVPQTSSRNSSRTEERASEREAEVSTPSTMTGITAIAGGLRSFPAAPVPPSSAGSVGAGGGGVPGYAGSNGSSTGGGDFGFNARLGGGERRRELSTIYEQSTEGTPRMLTPHNTGLSQSQRSDTSSRVDEWRKSLSLVGQVQEQEQEQEQERSQTPRASNAYPSSFLHPPLSAGRPPFHTSDSQGTLDSNLSSNRYSVYDNDLRRRTSSGSTRSTRSASININIEPPSRPTSADTRTPVPESNGGHSGDYAPFNTTQSMGMSMGMSRSGPSGSASGSGSGYQPSIAPPAGGSYGYGYIPPDQRMTPGYLSPNRSPMDLAPIALDPDSGPPVIPGQGLAKLKSAQAQASVGGRVPVPVNNGLPAGFILTHVQPSPGQPQRPVPRTYNQDDDDDGEDTETEGSTTSSRRNLMNALYSGSPMGAIPPGVVTGGSPLVRSSSSLGSAAPKYGTGTRFAMGPTPAPSSSSSGGNRWPPGPGEPLSNPLPRPPQVVSWGDTTRAPQVYSSASSGHFEPPRPPSAAATPDNGTPIPIPNPTLNWRGTPRMGAGAVAGNFSPSMVAATDQMLPGGSSPRSQSQSSKRSSMHAGVTPLSSAQPLPSAMKSNWRNPVSTSASTSGKSPLPFHLRGFPATDSIGSRTASGSGSGGGSPSDSDSEFDVQTQENTLANSRTGPGGSPYVMSMPISPSMQVYRS</sequence>
<evidence type="ECO:0000313" key="4">
    <source>
        <dbReference type="Proteomes" id="UP000054988"/>
    </source>
</evidence>
<protein>
    <submittedName>
        <fullName evidence="3">Uncharacterized protein</fullName>
    </submittedName>
</protein>
<keyword evidence="1" id="KW-0175">Coiled coil</keyword>
<feature type="compositionally biased region" description="Low complexity" evidence="2">
    <location>
        <begin position="415"/>
        <end position="436"/>
    </location>
</feature>
<dbReference type="Proteomes" id="UP000054988">
    <property type="component" value="Unassembled WGS sequence"/>
</dbReference>
<feature type="compositionally biased region" description="Polar residues" evidence="2">
    <location>
        <begin position="672"/>
        <end position="684"/>
    </location>
</feature>
<feature type="compositionally biased region" description="Polar residues" evidence="2">
    <location>
        <begin position="741"/>
        <end position="757"/>
    </location>
</feature>
<dbReference type="EMBL" id="LATX01001314">
    <property type="protein sequence ID" value="KTB42614.1"/>
    <property type="molecule type" value="Genomic_DNA"/>
</dbReference>
<reference evidence="3 4" key="1">
    <citation type="submission" date="2015-12" db="EMBL/GenBank/DDBJ databases">
        <title>Draft genome sequence of Moniliophthora roreri, the causal agent of frosty pod rot of cacao.</title>
        <authorList>
            <person name="Aime M.C."/>
            <person name="Diaz-Valderrama J.R."/>
            <person name="Kijpornyongpan T."/>
            <person name="Phillips-Mora W."/>
        </authorList>
    </citation>
    <scope>NUCLEOTIDE SEQUENCE [LARGE SCALE GENOMIC DNA]</scope>
    <source>
        <strain evidence="3 4">MCA 2952</strain>
    </source>
</reference>
<comment type="caution">
    <text evidence="3">The sequence shown here is derived from an EMBL/GenBank/DDBJ whole genome shotgun (WGS) entry which is preliminary data.</text>
</comment>
<feature type="coiled-coil region" evidence="1">
    <location>
        <begin position="108"/>
        <end position="195"/>
    </location>
</feature>
<gene>
    <name evidence="3" type="ORF">WG66_4820</name>
</gene>
<feature type="compositionally biased region" description="Low complexity" evidence="2">
    <location>
        <begin position="497"/>
        <end position="506"/>
    </location>
</feature>
<feature type="compositionally biased region" description="Pro residues" evidence="2">
    <location>
        <begin position="377"/>
        <end position="397"/>
    </location>
</feature>
<feature type="compositionally biased region" description="Acidic residues" evidence="2">
    <location>
        <begin position="948"/>
        <end position="959"/>
    </location>
</feature>
<feature type="compositionally biased region" description="Low complexity" evidence="2">
    <location>
        <begin position="468"/>
        <end position="487"/>
    </location>
</feature>
<organism evidence="3 4">
    <name type="scientific">Moniliophthora roreri</name>
    <name type="common">Frosty pod rot fungus</name>
    <name type="synonym">Monilia roreri</name>
    <dbReference type="NCBI Taxonomy" id="221103"/>
    <lineage>
        <taxon>Eukaryota</taxon>
        <taxon>Fungi</taxon>
        <taxon>Dikarya</taxon>
        <taxon>Basidiomycota</taxon>
        <taxon>Agaricomycotina</taxon>
        <taxon>Agaricomycetes</taxon>
        <taxon>Agaricomycetidae</taxon>
        <taxon>Agaricales</taxon>
        <taxon>Marasmiineae</taxon>
        <taxon>Marasmiaceae</taxon>
        <taxon>Moniliophthora</taxon>
    </lineage>
</organism>
<feature type="compositionally biased region" description="Low complexity" evidence="2">
    <location>
        <begin position="1126"/>
        <end position="1140"/>
    </location>
</feature>
<feature type="region of interest" description="Disordered" evidence="2">
    <location>
        <begin position="1"/>
        <end position="82"/>
    </location>
</feature>
<dbReference type="eggNOG" id="ENOG502RBS5">
    <property type="taxonomic scope" value="Eukaryota"/>
</dbReference>
<feature type="compositionally biased region" description="Polar residues" evidence="2">
    <location>
        <begin position="1216"/>
        <end position="1229"/>
    </location>
</feature>
<feature type="compositionally biased region" description="Polar residues" evidence="2">
    <location>
        <begin position="1242"/>
        <end position="1251"/>
    </location>
</feature>
<evidence type="ECO:0000256" key="2">
    <source>
        <dbReference type="SAM" id="MobiDB-lite"/>
    </source>
</evidence>
<feature type="compositionally biased region" description="Polar residues" evidence="2">
    <location>
        <begin position="1149"/>
        <end position="1177"/>
    </location>
</feature>
<evidence type="ECO:0000313" key="3">
    <source>
        <dbReference type="EMBL" id="KTB42614.1"/>
    </source>
</evidence>
<name>A0A0W0G205_MONRR</name>
<feature type="compositionally biased region" description="Gly residues" evidence="2">
    <location>
        <begin position="617"/>
        <end position="626"/>
    </location>
</feature>
<feature type="region of interest" description="Disordered" evidence="2">
    <location>
        <begin position="998"/>
        <end position="1251"/>
    </location>
</feature>
<accession>A0A0W0G205</accession>
<feature type="compositionally biased region" description="Low complexity" evidence="2">
    <location>
        <begin position="769"/>
        <end position="778"/>
    </location>
</feature>
<feature type="region of interest" description="Disordered" evidence="2">
    <location>
        <begin position="270"/>
        <end position="846"/>
    </location>
</feature>
<feature type="compositionally biased region" description="Basic and acidic residues" evidence="2">
    <location>
        <begin position="685"/>
        <end position="694"/>
    </location>
</feature>
<feature type="compositionally biased region" description="Low complexity" evidence="2">
    <location>
        <begin position="367"/>
        <end position="376"/>
    </location>
</feature>
<feature type="compositionally biased region" description="Polar residues" evidence="2">
    <location>
        <begin position="1054"/>
        <end position="1068"/>
    </location>
</feature>
<feature type="compositionally biased region" description="Basic and acidic residues" evidence="2">
    <location>
        <begin position="287"/>
        <end position="297"/>
    </location>
</feature>
<feature type="region of interest" description="Disordered" evidence="2">
    <location>
        <begin position="927"/>
        <end position="968"/>
    </location>
</feature>
<feature type="compositionally biased region" description="Polar residues" evidence="2">
    <location>
        <begin position="437"/>
        <end position="449"/>
    </location>
</feature>
<proteinExistence type="predicted"/>
<dbReference type="AlphaFoldDB" id="A0A0W0G205"/>
<feature type="compositionally biased region" description="Pro residues" evidence="2">
    <location>
        <begin position="517"/>
        <end position="536"/>
    </location>
</feature>
<feature type="compositionally biased region" description="Basic and acidic residues" evidence="2">
    <location>
        <begin position="572"/>
        <end position="584"/>
    </location>
</feature>
<evidence type="ECO:0000256" key="1">
    <source>
        <dbReference type="SAM" id="Coils"/>
    </source>
</evidence>